<dbReference type="GeneID" id="35594830"/>
<reference evidence="1 2" key="1">
    <citation type="submission" date="2018-01" db="EMBL/GenBank/DDBJ databases">
        <title>Complete genome sequence of Salinigranum rubrum GX10T, an extremely halophilic archaeon isolated from a marine solar saltern.</title>
        <authorList>
            <person name="Han S."/>
        </authorList>
    </citation>
    <scope>NUCLEOTIDE SEQUENCE [LARGE SCALE GENOMIC DNA]</scope>
    <source>
        <strain evidence="1 2">GX10</strain>
        <plasmid evidence="2">Plasmid unnamed1</plasmid>
    </source>
</reference>
<evidence type="ECO:0000313" key="1">
    <source>
        <dbReference type="EMBL" id="AUV84235.1"/>
    </source>
</evidence>
<keyword evidence="2" id="KW-1185">Reference proteome</keyword>
<organism evidence="1 2">
    <name type="scientific">Salinigranum rubrum</name>
    <dbReference type="NCBI Taxonomy" id="755307"/>
    <lineage>
        <taxon>Archaea</taxon>
        <taxon>Methanobacteriati</taxon>
        <taxon>Methanobacteriota</taxon>
        <taxon>Stenosarchaea group</taxon>
        <taxon>Halobacteria</taxon>
        <taxon>Halobacteriales</taxon>
        <taxon>Haloferacaceae</taxon>
        <taxon>Salinigranum</taxon>
    </lineage>
</organism>
<gene>
    <name evidence="1" type="ORF">C2R22_22020</name>
</gene>
<protein>
    <recommendedName>
        <fullName evidence="3">Bacterial bifunctional deaminase-reductase C-terminal domain-containing protein</fullName>
    </recommendedName>
</protein>
<dbReference type="Gene3D" id="3.40.430.10">
    <property type="entry name" value="Dihydrofolate Reductase, subunit A"/>
    <property type="match status" value="1"/>
</dbReference>
<proteinExistence type="predicted"/>
<dbReference type="KEGG" id="srub:C2R22_22020"/>
<geneLocation type="plasmid" evidence="1">
    <name>unnamed1</name>
</geneLocation>
<sequence>MSFTDAGLIDEYRLTVDAILLRGGTPLYNRLEEDHDLRLRETKPYDTGTVLLHYRTMDGAEPNGEEGT</sequence>
<accession>A0A2I8VQQ1</accession>
<dbReference type="EMBL" id="CP026310">
    <property type="protein sequence ID" value="AUV84235.1"/>
    <property type="molecule type" value="Genomic_DNA"/>
</dbReference>
<dbReference type="Proteomes" id="UP000236584">
    <property type="component" value="Plasmid unnamed1"/>
</dbReference>
<keyword evidence="1" id="KW-0614">Plasmid</keyword>
<name>A0A2I8VQQ1_9EURY</name>
<dbReference type="AlphaFoldDB" id="A0A2I8VQQ1"/>
<evidence type="ECO:0000313" key="2">
    <source>
        <dbReference type="Proteomes" id="UP000236584"/>
    </source>
</evidence>
<dbReference type="RefSeq" id="WP_103427923.1">
    <property type="nucleotide sequence ID" value="NZ_CP026310.1"/>
</dbReference>
<dbReference type="SUPFAM" id="SSF53597">
    <property type="entry name" value="Dihydrofolate reductase-like"/>
    <property type="match status" value="1"/>
</dbReference>
<evidence type="ECO:0008006" key="3">
    <source>
        <dbReference type="Google" id="ProtNLM"/>
    </source>
</evidence>
<dbReference type="InterPro" id="IPR024072">
    <property type="entry name" value="DHFR-like_dom_sf"/>
</dbReference>